<evidence type="ECO:0000256" key="4">
    <source>
        <dbReference type="ARBA" id="ARBA00022827"/>
    </source>
</evidence>
<dbReference type="Gene3D" id="3.50.50.60">
    <property type="entry name" value="FAD/NAD(P)-binding domain"/>
    <property type="match status" value="1"/>
</dbReference>
<reference evidence="7" key="1">
    <citation type="submission" date="2022-01" db="EMBL/GenBank/DDBJ databases">
        <authorList>
            <person name="King R."/>
        </authorList>
    </citation>
    <scope>NUCLEOTIDE SEQUENCE</scope>
</reference>
<protein>
    <recommendedName>
        <fullName evidence="6">Glucose-methanol-choline oxidoreductase N-terminal domain-containing protein</fullName>
    </recommendedName>
</protein>
<dbReference type="Pfam" id="PF00732">
    <property type="entry name" value="GMC_oxred_N"/>
    <property type="match status" value="1"/>
</dbReference>
<name>A0A9P0E958_NEZVI</name>
<dbReference type="InterPro" id="IPR012132">
    <property type="entry name" value="GMC_OxRdtase"/>
</dbReference>
<dbReference type="Proteomes" id="UP001152798">
    <property type="component" value="Chromosome 1"/>
</dbReference>
<dbReference type="OrthoDB" id="269227at2759"/>
<evidence type="ECO:0000256" key="1">
    <source>
        <dbReference type="ARBA" id="ARBA00001974"/>
    </source>
</evidence>
<sequence length="562" mass="63392">MLSIQTVSKLIPEEVTAVLKYRTENKGCVLANRLTENPDWTVLLIEAGGDENGVSDTPIFEMLNHNSPRDWNYTTVLQKKACLSRNGTCAYPRGRVMGGSSTINGMMYVRGHKEDFEEWKNKGLTNWGYSDVLPYFIKAENNTEPGLAHSKYHGTTGPFNVQYPEYITPLRDDYIQAGKDLGWEKMDFNEPYKTGVIDYVQFAIDGPSRESASKAYLNPIRKRPNIHIIKNTVVTKVNLDNLIAKGVEYYRDRKIYQVAVEKEVILSAGAIDTPKILMLSGIGPKDELEGINIKVMKDLPVGKSMTDHPLIPIIFKLNTTDTITTDVWKTNTSIFDYAKERRGPLSTTGGEAMSFFNPINKEGLPTVQIMWHSVIQGIESQRENLIRVVTANVHPKSVGSVKLQSNNFKDPPLIDPNYFDEEIDYLMVEKGIETLFKTMEMPSMKKHFPEIYHESQPVCKEKVGKDFIRCTIDQYSQTVYHPVGTARMGGEEDEEAVCHQDLSVRGVEKLRVVDASAIPMVPRANTLAPTIMLAEKAADIIKEHYGFISKHDSKPKYNLNKA</sequence>
<dbReference type="PANTHER" id="PTHR11552:SF147">
    <property type="entry name" value="CHOLINE DEHYDROGENASE, MITOCHONDRIAL"/>
    <property type="match status" value="1"/>
</dbReference>
<evidence type="ECO:0000256" key="5">
    <source>
        <dbReference type="PIRSR" id="PIRSR000137-2"/>
    </source>
</evidence>
<dbReference type="Pfam" id="PF05199">
    <property type="entry name" value="GMC_oxred_C"/>
    <property type="match status" value="1"/>
</dbReference>
<evidence type="ECO:0000259" key="6">
    <source>
        <dbReference type="PROSITE" id="PS00624"/>
    </source>
</evidence>
<dbReference type="Gene3D" id="3.30.560.10">
    <property type="entry name" value="Glucose Oxidase, domain 3"/>
    <property type="match status" value="1"/>
</dbReference>
<keyword evidence="3" id="KW-0285">Flavoprotein</keyword>
<comment type="cofactor">
    <cofactor evidence="1 5">
        <name>FAD</name>
        <dbReference type="ChEBI" id="CHEBI:57692"/>
    </cofactor>
</comment>
<evidence type="ECO:0000256" key="3">
    <source>
        <dbReference type="ARBA" id="ARBA00022630"/>
    </source>
</evidence>
<dbReference type="PROSITE" id="PS00624">
    <property type="entry name" value="GMC_OXRED_2"/>
    <property type="match status" value="1"/>
</dbReference>
<feature type="binding site" evidence="5">
    <location>
        <position position="96"/>
    </location>
    <ligand>
        <name>FAD</name>
        <dbReference type="ChEBI" id="CHEBI:57692"/>
    </ligand>
</feature>
<proteinExistence type="inferred from homology"/>
<organism evidence="7 8">
    <name type="scientific">Nezara viridula</name>
    <name type="common">Southern green stink bug</name>
    <name type="synonym">Cimex viridulus</name>
    <dbReference type="NCBI Taxonomy" id="85310"/>
    <lineage>
        <taxon>Eukaryota</taxon>
        <taxon>Metazoa</taxon>
        <taxon>Ecdysozoa</taxon>
        <taxon>Arthropoda</taxon>
        <taxon>Hexapoda</taxon>
        <taxon>Insecta</taxon>
        <taxon>Pterygota</taxon>
        <taxon>Neoptera</taxon>
        <taxon>Paraneoptera</taxon>
        <taxon>Hemiptera</taxon>
        <taxon>Heteroptera</taxon>
        <taxon>Panheteroptera</taxon>
        <taxon>Pentatomomorpha</taxon>
        <taxon>Pentatomoidea</taxon>
        <taxon>Pentatomidae</taxon>
        <taxon>Pentatominae</taxon>
        <taxon>Nezara</taxon>
    </lineage>
</organism>
<dbReference type="PIRSF" id="PIRSF000137">
    <property type="entry name" value="Alcohol_oxidase"/>
    <property type="match status" value="1"/>
</dbReference>
<dbReference type="InterPro" id="IPR000172">
    <property type="entry name" value="GMC_OxRdtase_N"/>
</dbReference>
<keyword evidence="4 5" id="KW-0274">FAD</keyword>
<dbReference type="GO" id="GO:0050660">
    <property type="term" value="F:flavin adenine dinucleotide binding"/>
    <property type="evidence" value="ECO:0007669"/>
    <property type="project" value="InterPro"/>
</dbReference>
<dbReference type="GO" id="GO:0016614">
    <property type="term" value="F:oxidoreductase activity, acting on CH-OH group of donors"/>
    <property type="evidence" value="ECO:0007669"/>
    <property type="project" value="InterPro"/>
</dbReference>
<accession>A0A9P0E958</accession>
<evidence type="ECO:0000256" key="2">
    <source>
        <dbReference type="ARBA" id="ARBA00010790"/>
    </source>
</evidence>
<dbReference type="InterPro" id="IPR036188">
    <property type="entry name" value="FAD/NAD-bd_sf"/>
</dbReference>
<evidence type="ECO:0000313" key="7">
    <source>
        <dbReference type="EMBL" id="CAH1390694.1"/>
    </source>
</evidence>
<keyword evidence="8" id="KW-1185">Reference proteome</keyword>
<dbReference type="SUPFAM" id="SSF51905">
    <property type="entry name" value="FAD/NAD(P)-binding domain"/>
    <property type="match status" value="1"/>
</dbReference>
<dbReference type="EMBL" id="OV725077">
    <property type="protein sequence ID" value="CAH1390694.1"/>
    <property type="molecule type" value="Genomic_DNA"/>
</dbReference>
<comment type="similarity">
    <text evidence="2">Belongs to the GMC oxidoreductase family.</text>
</comment>
<feature type="domain" description="Glucose-methanol-choline oxidoreductase N-terminal" evidence="6">
    <location>
        <begin position="269"/>
        <end position="283"/>
    </location>
</feature>
<dbReference type="InterPro" id="IPR007867">
    <property type="entry name" value="GMC_OxRtase_C"/>
</dbReference>
<dbReference type="AlphaFoldDB" id="A0A9P0E958"/>
<dbReference type="PANTHER" id="PTHR11552">
    <property type="entry name" value="GLUCOSE-METHANOL-CHOLINE GMC OXIDOREDUCTASE"/>
    <property type="match status" value="1"/>
</dbReference>
<gene>
    <name evidence="7" type="ORF">NEZAVI_LOCUS1855</name>
</gene>
<feature type="binding site" evidence="5">
    <location>
        <position position="234"/>
    </location>
    <ligand>
        <name>FAD</name>
        <dbReference type="ChEBI" id="CHEBI:57692"/>
    </ligand>
</feature>
<dbReference type="SUPFAM" id="SSF54373">
    <property type="entry name" value="FAD-linked reductases, C-terminal domain"/>
    <property type="match status" value="1"/>
</dbReference>
<evidence type="ECO:0000313" key="8">
    <source>
        <dbReference type="Proteomes" id="UP001152798"/>
    </source>
</evidence>